<dbReference type="Gene3D" id="1.10.10.10">
    <property type="entry name" value="Winged helix-like DNA-binding domain superfamily/Winged helix DNA-binding domain"/>
    <property type="match status" value="1"/>
</dbReference>
<dbReference type="KEGG" id="aaq:AOC05_17390"/>
<evidence type="ECO:0000313" key="2">
    <source>
        <dbReference type="EMBL" id="ALE93686.1"/>
    </source>
</evidence>
<dbReference type="InterPro" id="IPR036388">
    <property type="entry name" value="WH-like_DNA-bd_sf"/>
</dbReference>
<dbReference type="RefSeq" id="WP_062008767.1">
    <property type="nucleotide sequence ID" value="NZ_CP012677.1"/>
</dbReference>
<dbReference type="SMART" id="SM00347">
    <property type="entry name" value="HTH_MARR"/>
    <property type="match status" value="1"/>
</dbReference>
<dbReference type="InterPro" id="IPR036390">
    <property type="entry name" value="WH_DNA-bd_sf"/>
</dbReference>
<dbReference type="GO" id="GO:0003700">
    <property type="term" value="F:DNA-binding transcription factor activity"/>
    <property type="evidence" value="ECO:0007669"/>
    <property type="project" value="InterPro"/>
</dbReference>
<dbReference type="AlphaFoldDB" id="A0A0M4QYY5"/>
<organism evidence="2 3">
    <name type="scientific">Arthrobacter alpinus</name>
    <dbReference type="NCBI Taxonomy" id="656366"/>
    <lineage>
        <taxon>Bacteria</taxon>
        <taxon>Bacillati</taxon>
        <taxon>Actinomycetota</taxon>
        <taxon>Actinomycetes</taxon>
        <taxon>Micrococcales</taxon>
        <taxon>Micrococcaceae</taxon>
        <taxon>Arthrobacter</taxon>
    </lineage>
</organism>
<feature type="domain" description="HTH marR-type" evidence="1">
    <location>
        <begin position="18"/>
        <end position="150"/>
    </location>
</feature>
<dbReference type="PATRIC" id="fig|656366.3.peg.3744"/>
<dbReference type="Pfam" id="PF01047">
    <property type="entry name" value="MarR"/>
    <property type="match status" value="1"/>
</dbReference>
<dbReference type="SUPFAM" id="SSF46785">
    <property type="entry name" value="Winged helix' DNA-binding domain"/>
    <property type="match status" value="1"/>
</dbReference>
<dbReference type="PROSITE" id="PS50995">
    <property type="entry name" value="HTH_MARR_2"/>
    <property type="match status" value="1"/>
</dbReference>
<sequence length="169" mass="18661">MTDSSVPNLLKGDNLMSWAALATVLEWLPAALDAPLVRNFDLTHFEYGILFALADAPNQTLGMTVLAGYANSSLSRLSRAVSRIEGRGWVQRSRDPLDGRSTLASLTEAGLAMFEKATPVHSRTVTKLVLEPLTNAQRDQLRDISLRIQHAIREQESWWATSTHSSDTD</sequence>
<keyword evidence="3" id="KW-1185">Reference proteome</keyword>
<dbReference type="PANTHER" id="PTHR33164:SF99">
    <property type="entry name" value="MARR FAMILY REGULATORY PROTEIN"/>
    <property type="match status" value="1"/>
</dbReference>
<dbReference type="PRINTS" id="PR00598">
    <property type="entry name" value="HTHMARR"/>
</dbReference>
<dbReference type="InterPro" id="IPR000835">
    <property type="entry name" value="HTH_MarR-typ"/>
</dbReference>
<dbReference type="InterPro" id="IPR039422">
    <property type="entry name" value="MarR/SlyA-like"/>
</dbReference>
<gene>
    <name evidence="2" type="ORF">AOC05_17390</name>
</gene>
<proteinExistence type="predicted"/>
<name>A0A0M4QYY5_9MICC</name>
<dbReference type="OrthoDB" id="8635520at2"/>
<dbReference type="PANTHER" id="PTHR33164">
    <property type="entry name" value="TRANSCRIPTIONAL REGULATOR, MARR FAMILY"/>
    <property type="match status" value="1"/>
</dbReference>
<dbReference type="EMBL" id="CP012677">
    <property type="protein sequence ID" value="ALE93686.1"/>
    <property type="molecule type" value="Genomic_DNA"/>
</dbReference>
<reference evidence="3" key="1">
    <citation type="submission" date="2015-09" db="EMBL/GenBank/DDBJ databases">
        <title>Complete genome of Arthrobacter alpinus strain R3.8.</title>
        <authorList>
            <person name="See-Too W.S."/>
            <person name="Chan K.G."/>
        </authorList>
    </citation>
    <scope>NUCLEOTIDE SEQUENCE [LARGE SCALE GENOMIC DNA]</scope>
    <source>
        <strain evidence="3">R3.8</strain>
    </source>
</reference>
<dbReference type="GO" id="GO:0006950">
    <property type="term" value="P:response to stress"/>
    <property type="evidence" value="ECO:0007669"/>
    <property type="project" value="TreeGrafter"/>
</dbReference>
<evidence type="ECO:0000259" key="1">
    <source>
        <dbReference type="PROSITE" id="PS50995"/>
    </source>
</evidence>
<dbReference type="Proteomes" id="UP000062833">
    <property type="component" value="Chromosome"/>
</dbReference>
<accession>A0A0M4QYY5</accession>
<protein>
    <submittedName>
        <fullName evidence="2">MarR family transcriptional regulator</fullName>
    </submittedName>
</protein>
<evidence type="ECO:0000313" key="3">
    <source>
        <dbReference type="Proteomes" id="UP000062833"/>
    </source>
</evidence>